<accession>A0A370IHJ3</accession>
<feature type="transmembrane region" description="Helical" evidence="1">
    <location>
        <begin position="65"/>
        <end position="86"/>
    </location>
</feature>
<comment type="caution">
    <text evidence="2">The sequence shown here is derived from an EMBL/GenBank/DDBJ whole genome shotgun (WGS) entry which is preliminary data.</text>
</comment>
<evidence type="ECO:0000313" key="2">
    <source>
        <dbReference type="EMBL" id="RDI70185.1"/>
    </source>
</evidence>
<evidence type="ECO:0000313" key="3">
    <source>
        <dbReference type="Proteomes" id="UP000255421"/>
    </source>
</evidence>
<feature type="transmembrane region" description="Helical" evidence="1">
    <location>
        <begin position="92"/>
        <end position="110"/>
    </location>
</feature>
<proteinExistence type="predicted"/>
<evidence type="ECO:0008006" key="4">
    <source>
        <dbReference type="Google" id="ProtNLM"/>
    </source>
</evidence>
<name>A0A370IHJ3_9EURY</name>
<keyword evidence="3" id="KW-1185">Reference proteome</keyword>
<gene>
    <name evidence="2" type="ORF">DWB78_16340</name>
</gene>
<dbReference type="EMBL" id="QQST01000002">
    <property type="protein sequence ID" value="RDI70185.1"/>
    <property type="molecule type" value="Genomic_DNA"/>
</dbReference>
<protein>
    <recommendedName>
        <fullName evidence="4">DUF2178 domain-containing protein</fullName>
    </recommendedName>
</protein>
<feature type="transmembrane region" description="Helical" evidence="1">
    <location>
        <begin position="25"/>
        <end position="44"/>
    </location>
</feature>
<sequence>MLSGVVILGAGSIIASQLYDLPLISYLGILIPAVVLAVFGYRAVSASRDGKALGDERTAELFGRVGLNSFWVFMTLIGLDGLVQIVPRENVSTIYFSAGTVIYVLYFVYYRYISDR</sequence>
<evidence type="ECO:0000256" key="1">
    <source>
        <dbReference type="SAM" id="Phobius"/>
    </source>
</evidence>
<dbReference type="OrthoDB" id="203082at2157"/>
<dbReference type="Proteomes" id="UP000255421">
    <property type="component" value="Unassembled WGS sequence"/>
</dbReference>
<keyword evidence="1" id="KW-0472">Membrane</keyword>
<dbReference type="AlphaFoldDB" id="A0A370IHJ3"/>
<organism evidence="2 3">
    <name type="scientific">Halopelagius longus</name>
    <dbReference type="NCBI Taxonomy" id="1236180"/>
    <lineage>
        <taxon>Archaea</taxon>
        <taxon>Methanobacteriati</taxon>
        <taxon>Methanobacteriota</taxon>
        <taxon>Stenosarchaea group</taxon>
        <taxon>Halobacteria</taxon>
        <taxon>Halobacteriales</taxon>
        <taxon>Haloferacaceae</taxon>
    </lineage>
</organism>
<keyword evidence="1" id="KW-1133">Transmembrane helix</keyword>
<dbReference type="RefSeq" id="WP_114936190.1">
    <property type="nucleotide sequence ID" value="NZ_QQST01000002.1"/>
</dbReference>
<keyword evidence="1" id="KW-0812">Transmembrane</keyword>
<reference evidence="2 3" key="1">
    <citation type="submission" date="2018-07" db="EMBL/GenBank/DDBJ databases">
        <title>Genome sequence of extremly halophilic archaeon Halopelagius longus strain BC12-B1.</title>
        <authorList>
            <person name="Zhang X."/>
        </authorList>
    </citation>
    <scope>NUCLEOTIDE SEQUENCE [LARGE SCALE GENOMIC DNA]</scope>
    <source>
        <strain evidence="2 3">BC12-B1</strain>
    </source>
</reference>